<dbReference type="Proteomes" id="UP000494261">
    <property type="component" value="Unassembled WGS sequence"/>
</dbReference>
<feature type="region of interest" description="Disordered" evidence="1">
    <location>
        <begin position="59"/>
        <end position="79"/>
    </location>
</feature>
<dbReference type="EMBL" id="CABVQC010000029">
    <property type="protein sequence ID" value="VWB91656.1"/>
    <property type="molecule type" value="Genomic_DNA"/>
</dbReference>
<gene>
    <name evidence="2" type="ORF">BLA13014_04258</name>
</gene>
<name>A0A6P2NFI2_9BURK</name>
<protein>
    <submittedName>
        <fullName evidence="2">Uncharacterized protein</fullName>
    </submittedName>
</protein>
<evidence type="ECO:0000256" key="1">
    <source>
        <dbReference type="SAM" id="MobiDB-lite"/>
    </source>
</evidence>
<reference evidence="2 3" key="1">
    <citation type="submission" date="2019-09" db="EMBL/GenBank/DDBJ databases">
        <authorList>
            <person name="Depoorter E."/>
        </authorList>
    </citation>
    <scope>NUCLEOTIDE SEQUENCE [LARGE SCALE GENOMIC DNA]</scope>
    <source>
        <strain evidence="2">LMG 13014</strain>
    </source>
</reference>
<dbReference type="AlphaFoldDB" id="A0A6P2NFI2"/>
<sequence length="79" mass="8091">MDRRAAVKRATAFDADAVNVYASTPNRLPGTGWVDAAHAARHQARCSSGGSDVAINPMPIAINTPNASRRNATGDSGGG</sequence>
<accession>A0A6P2NFI2</accession>
<evidence type="ECO:0000313" key="3">
    <source>
        <dbReference type="Proteomes" id="UP000494261"/>
    </source>
</evidence>
<proteinExistence type="predicted"/>
<organism evidence="2 3">
    <name type="scientific">Burkholderia aenigmatica</name>
    <dbReference type="NCBI Taxonomy" id="2015348"/>
    <lineage>
        <taxon>Bacteria</taxon>
        <taxon>Pseudomonadati</taxon>
        <taxon>Pseudomonadota</taxon>
        <taxon>Betaproteobacteria</taxon>
        <taxon>Burkholderiales</taxon>
        <taxon>Burkholderiaceae</taxon>
        <taxon>Burkholderia</taxon>
        <taxon>Burkholderia cepacia complex</taxon>
    </lineage>
</organism>
<feature type="compositionally biased region" description="Polar residues" evidence="1">
    <location>
        <begin position="63"/>
        <end position="79"/>
    </location>
</feature>
<evidence type="ECO:0000313" key="2">
    <source>
        <dbReference type="EMBL" id="VWB91656.1"/>
    </source>
</evidence>